<reference evidence="9 10" key="1">
    <citation type="submission" date="2021-07" db="EMBL/GenBank/DDBJ databases">
        <title>Actinomadura sp. PM05-2 isolated from lichen.</title>
        <authorList>
            <person name="Somphong A."/>
            <person name="Phongsopitanun W."/>
            <person name="Tanasupawat S."/>
            <person name="Peongsungnone V."/>
        </authorList>
    </citation>
    <scope>NUCLEOTIDE SEQUENCE [LARGE SCALE GENOMIC DNA]</scope>
    <source>
        <strain evidence="9 10">PM05-2</strain>
    </source>
</reference>
<keyword evidence="4 7" id="KW-1133">Transmembrane helix</keyword>
<comment type="caution">
    <text evidence="9">The sequence shown here is derived from an EMBL/GenBank/DDBJ whole genome shotgun (WGS) entry which is preliminary data.</text>
</comment>
<evidence type="ECO:0000256" key="4">
    <source>
        <dbReference type="ARBA" id="ARBA00022989"/>
    </source>
</evidence>
<dbReference type="EMBL" id="JAIBOA010000007">
    <property type="protein sequence ID" value="MBW8483225.1"/>
    <property type="molecule type" value="Genomic_DNA"/>
</dbReference>
<name>A0ABS7FTD1_9ACTN</name>
<feature type="transmembrane region" description="Helical" evidence="7">
    <location>
        <begin position="35"/>
        <end position="58"/>
    </location>
</feature>
<dbReference type="PANTHER" id="PTHR32322">
    <property type="entry name" value="INNER MEMBRANE TRANSPORTER"/>
    <property type="match status" value="1"/>
</dbReference>
<evidence type="ECO:0000256" key="5">
    <source>
        <dbReference type="ARBA" id="ARBA00023136"/>
    </source>
</evidence>
<feature type="transmembrane region" description="Helical" evidence="7">
    <location>
        <begin position="251"/>
        <end position="272"/>
    </location>
</feature>
<feature type="domain" description="EamA" evidence="8">
    <location>
        <begin position="154"/>
        <end position="294"/>
    </location>
</feature>
<feature type="transmembrane region" description="Helical" evidence="7">
    <location>
        <begin position="154"/>
        <end position="176"/>
    </location>
</feature>
<feature type="compositionally biased region" description="Basic and acidic residues" evidence="6">
    <location>
        <begin position="320"/>
        <end position="332"/>
    </location>
</feature>
<evidence type="ECO:0000259" key="8">
    <source>
        <dbReference type="Pfam" id="PF00892"/>
    </source>
</evidence>
<evidence type="ECO:0000256" key="2">
    <source>
        <dbReference type="ARBA" id="ARBA00007362"/>
    </source>
</evidence>
<feature type="transmembrane region" description="Helical" evidence="7">
    <location>
        <begin position="128"/>
        <end position="148"/>
    </location>
</feature>
<dbReference type="InterPro" id="IPR050638">
    <property type="entry name" value="AA-Vitamin_Transporters"/>
</dbReference>
<feature type="transmembrane region" description="Helical" evidence="7">
    <location>
        <begin position="188"/>
        <end position="210"/>
    </location>
</feature>
<feature type="transmembrane region" description="Helical" evidence="7">
    <location>
        <begin position="98"/>
        <end position="121"/>
    </location>
</feature>
<protein>
    <submittedName>
        <fullName evidence="9">DMT family transporter</fullName>
    </submittedName>
</protein>
<gene>
    <name evidence="9" type="ORF">K1Y72_12650</name>
</gene>
<evidence type="ECO:0000256" key="6">
    <source>
        <dbReference type="SAM" id="MobiDB-lite"/>
    </source>
</evidence>
<keyword evidence="5 7" id="KW-0472">Membrane</keyword>
<sequence length="343" mass="33674">MERRNDVPGVLLVLASGVLWGTVGPARELMASGAGAAAIGGARIFSGGLVLALAVLVIRPRAFRALGRPARGPLLAAATATGIFQPAFLGAVGRTGAALATAVAFGLVPVATGLCESAVLGTRPSRRWWAATACAVAGCVLLVLPGGHTRPDPLGVALGAVAALCFGVYTVSAKALAGRLGAGADGMAATLAAVAVTLLLGGAVLLPWTAAAAPALAAPRSAALIAWLGLATTALGYTCFIAGLHRVSAATAGTLSLAEPLVSAALALAVLHERPSPAAAAGAVLLLAGLAAVSVPAPAAMLGRTRLAQSRWTRPPGSDPRPDTARLGERHPLPGVPAGEPPA</sequence>
<evidence type="ECO:0000256" key="7">
    <source>
        <dbReference type="SAM" id="Phobius"/>
    </source>
</evidence>
<evidence type="ECO:0000256" key="3">
    <source>
        <dbReference type="ARBA" id="ARBA00022692"/>
    </source>
</evidence>
<feature type="transmembrane region" description="Helical" evidence="7">
    <location>
        <begin position="222"/>
        <end position="244"/>
    </location>
</feature>
<proteinExistence type="inferred from homology"/>
<dbReference type="Proteomes" id="UP000774570">
    <property type="component" value="Unassembled WGS sequence"/>
</dbReference>
<evidence type="ECO:0000313" key="10">
    <source>
        <dbReference type="Proteomes" id="UP000774570"/>
    </source>
</evidence>
<feature type="region of interest" description="Disordered" evidence="6">
    <location>
        <begin position="308"/>
        <end position="343"/>
    </location>
</feature>
<feature type="domain" description="EamA" evidence="8">
    <location>
        <begin position="8"/>
        <end position="143"/>
    </location>
</feature>
<dbReference type="InterPro" id="IPR000620">
    <property type="entry name" value="EamA_dom"/>
</dbReference>
<evidence type="ECO:0000256" key="1">
    <source>
        <dbReference type="ARBA" id="ARBA00004141"/>
    </source>
</evidence>
<comment type="subcellular location">
    <subcellularLocation>
        <location evidence="1">Membrane</location>
        <topology evidence="1">Multi-pass membrane protein</topology>
    </subcellularLocation>
</comment>
<feature type="transmembrane region" description="Helical" evidence="7">
    <location>
        <begin position="278"/>
        <end position="302"/>
    </location>
</feature>
<dbReference type="Pfam" id="PF00892">
    <property type="entry name" value="EamA"/>
    <property type="match status" value="2"/>
</dbReference>
<evidence type="ECO:0000313" key="9">
    <source>
        <dbReference type="EMBL" id="MBW8483225.1"/>
    </source>
</evidence>
<feature type="transmembrane region" description="Helical" evidence="7">
    <location>
        <begin position="70"/>
        <end position="92"/>
    </location>
</feature>
<dbReference type="PANTHER" id="PTHR32322:SF2">
    <property type="entry name" value="EAMA DOMAIN-CONTAINING PROTEIN"/>
    <property type="match status" value="1"/>
</dbReference>
<dbReference type="SUPFAM" id="SSF103481">
    <property type="entry name" value="Multidrug resistance efflux transporter EmrE"/>
    <property type="match status" value="2"/>
</dbReference>
<accession>A0ABS7FTD1</accession>
<keyword evidence="10" id="KW-1185">Reference proteome</keyword>
<keyword evidence="3 7" id="KW-0812">Transmembrane</keyword>
<organism evidence="9 10">
    <name type="scientific">Actinomadura parmotrematis</name>
    <dbReference type="NCBI Taxonomy" id="2864039"/>
    <lineage>
        <taxon>Bacteria</taxon>
        <taxon>Bacillati</taxon>
        <taxon>Actinomycetota</taxon>
        <taxon>Actinomycetes</taxon>
        <taxon>Streptosporangiales</taxon>
        <taxon>Thermomonosporaceae</taxon>
        <taxon>Actinomadura</taxon>
    </lineage>
</organism>
<comment type="similarity">
    <text evidence="2">Belongs to the EamA transporter family.</text>
</comment>
<dbReference type="InterPro" id="IPR037185">
    <property type="entry name" value="EmrE-like"/>
</dbReference>